<evidence type="ECO:0000259" key="2">
    <source>
        <dbReference type="PROSITE" id="PS50006"/>
    </source>
</evidence>
<gene>
    <name evidence="3" type="ORF">G6O67_006113</name>
</gene>
<feature type="region of interest" description="Disordered" evidence="1">
    <location>
        <begin position="1"/>
        <end position="88"/>
    </location>
</feature>
<accession>A0A8H4LW79</accession>
<feature type="compositionally biased region" description="Low complexity" evidence="1">
    <location>
        <begin position="285"/>
        <end position="294"/>
    </location>
</feature>
<proteinExistence type="predicted"/>
<feature type="compositionally biased region" description="Low complexity" evidence="1">
    <location>
        <begin position="461"/>
        <end position="471"/>
    </location>
</feature>
<feature type="region of interest" description="Disordered" evidence="1">
    <location>
        <begin position="428"/>
        <end position="485"/>
    </location>
</feature>
<evidence type="ECO:0000313" key="3">
    <source>
        <dbReference type="EMBL" id="KAF4505982.1"/>
    </source>
</evidence>
<feature type="domain" description="FHA" evidence="2">
    <location>
        <begin position="133"/>
        <end position="187"/>
    </location>
</feature>
<dbReference type="AlphaFoldDB" id="A0A8H4LW79"/>
<dbReference type="OrthoDB" id="5348546at2759"/>
<dbReference type="InterPro" id="IPR000253">
    <property type="entry name" value="FHA_dom"/>
</dbReference>
<dbReference type="Proteomes" id="UP000557566">
    <property type="component" value="Unassembled WGS sequence"/>
</dbReference>
<name>A0A8H4LW79_9HYPO</name>
<feature type="compositionally biased region" description="Low complexity" evidence="1">
    <location>
        <begin position="442"/>
        <end position="453"/>
    </location>
</feature>
<feature type="compositionally biased region" description="Low complexity" evidence="1">
    <location>
        <begin position="68"/>
        <end position="78"/>
    </location>
</feature>
<evidence type="ECO:0000256" key="1">
    <source>
        <dbReference type="SAM" id="MobiDB-lite"/>
    </source>
</evidence>
<dbReference type="PROSITE" id="PS50006">
    <property type="entry name" value="FHA_DOMAIN"/>
    <property type="match status" value="1"/>
</dbReference>
<keyword evidence="4" id="KW-1185">Reference proteome</keyword>
<feature type="compositionally biased region" description="Polar residues" evidence="1">
    <location>
        <begin position="346"/>
        <end position="356"/>
    </location>
</feature>
<feature type="region of interest" description="Disordered" evidence="1">
    <location>
        <begin position="316"/>
        <end position="380"/>
    </location>
</feature>
<sequence length="597" mass="63574">MDSPPSPSPRDPHDEPCLPTASSTSQAGGKRPAPSLLPAFEPLPSSPGLPHPFKRQNTGRHSLLTPAPTSSTGFFSSSPPQPGSRRRVSGGFQARLLDVTVAPPFSSSLANASERLPLSALRTVELSECGETVCLGRSSNSSHIQLSGNRLISRVHVLARYIPATDAAGSVAKIEIVCNGWNGLVLHCQGRAWELHKGDSFTSEAEGADVLVDVLDARLLIHWPRRAGAGADIVAAALSDSSSWDDSPPSNAPASRSLLLQSVSPLRRSTRIASPESPTPASTGRMPMSSSQRLQQSLLLPPGGHVREQEGIQIYEDGSDDGHELPSPNSPSPAAGNINVDASMRTEATASFSSEPPSDGEDHNPDEENDPIIHSFGPFGADISGRMASIMSKSPKAMVAKAAARRHARNASTCDTLTTLSGGDKAMASWQHNKRPSTSSLETAAAPSPVAEAETAEAEAAEVPSSPEGPLSSPPSCPSPMMDPVMTNHVVNQLAYSRLSSTPLSTIMQHLPAESRTAGVERHVLREAIEATACIGIIRREGKDAAGKALESEYYYIPEHDNDEQRRATIVDGLRKPSLRACRKQHKQYFWKRPRTP</sequence>
<comment type="caution">
    <text evidence="3">The sequence shown here is derived from an EMBL/GenBank/DDBJ whole genome shotgun (WGS) entry which is preliminary data.</text>
</comment>
<dbReference type="EMBL" id="JAAVMX010000007">
    <property type="protein sequence ID" value="KAF4505982.1"/>
    <property type="molecule type" value="Genomic_DNA"/>
</dbReference>
<protein>
    <recommendedName>
        <fullName evidence="2">FHA domain-containing protein</fullName>
    </recommendedName>
</protein>
<feature type="region of interest" description="Disordered" evidence="1">
    <location>
        <begin position="265"/>
        <end position="294"/>
    </location>
</feature>
<organism evidence="3 4">
    <name type="scientific">Ophiocordyceps sinensis</name>
    <dbReference type="NCBI Taxonomy" id="72228"/>
    <lineage>
        <taxon>Eukaryota</taxon>
        <taxon>Fungi</taxon>
        <taxon>Dikarya</taxon>
        <taxon>Ascomycota</taxon>
        <taxon>Pezizomycotina</taxon>
        <taxon>Sordariomycetes</taxon>
        <taxon>Hypocreomycetidae</taxon>
        <taxon>Hypocreales</taxon>
        <taxon>Ophiocordycipitaceae</taxon>
        <taxon>Ophiocordyceps</taxon>
    </lineage>
</organism>
<evidence type="ECO:0000313" key="4">
    <source>
        <dbReference type="Proteomes" id="UP000557566"/>
    </source>
</evidence>
<reference evidence="3 4" key="1">
    <citation type="journal article" date="2020" name="Genome Biol. Evol.">
        <title>A new high-quality draft genome assembly of the Chinese cordyceps Ophiocordyceps sinensis.</title>
        <authorList>
            <person name="Shu R."/>
            <person name="Zhang J."/>
            <person name="Meng Q."/>
            <person name="Zhang H."/>
            <person name="Zhou G."/>
            <person name="Li M."/>
            <person name="Wu P."/>
            <person name="Zhao Y."/>
            <person name="Chen C."/>
            <person name="Qin Q."/>
        </authorList>
    </citation>
    <scope>NUCLEOTIDE SEQUENCE [LARGE SCALE GENOMIC DNA]</scope>
    <source>
        <strain evidence="3 4">IOZ07</strain>
    </source>
</reference>